<evidence type="ECO:0000313" key="1">
    <source>
        <dbReference type="EMBL" id="KAG5681336.1"/>
    </source>
</evidence>
<sequence length="251" mass="29067">MQIVEIRGDLMNSVSMSLKHNVYYDANQLMKIRNEYFNIFEDFVAYIKSSKSLTYLANEAINAISEELKRHKKLCVKYMNNDYYLAWYRSLKLYIEKTFVPKIEQSIESFLTTLTGKKVVRCWLAGKNPAKECFLLNLTTHAYWNTTKFIVANYTTYLNKIKSLSDDARKNITEANSASYFLTNNNATIWKFMTEFINAVEYFSNNQTNATFEVLNSTFNILLPKCEVILANITECINTKVTKTPKVPKGG</sequence>
<accession>A0A9J6CHJ9</accession>
<keyword evidence="2" id="KW-1185">Reference proteome</keyword>
<comment type="caution">
    <text evidence="1">The sequence shown here is derived from an EMBL/GenBank/DDBJ whole genome shotgun (WGS) entry which is preliminary data.</text>
</comment>
<dbReference type="EMBL" id="JADBJN010000001">
    <property type="protein sequence ID" value="KAG5681336.1"/>
    <property type="molecule type" value="Genomic_DNA"/>
</dbReference>
<gene>
    <name evidence="1" type="ORF">PVAND_010781</name>
</gene>
<evidence type="ECO:0000313" key="2">
    <source>
        <dbReference type="Proteomes" id="UP001107558"/>
    </source>
</evidence>
<dbReference type="AlphaFoldDB" id="A0A9J6CHJ9"/>
<reference evidence="1" key="1">
    <citation type="submission" date="2021-03" db="EMBL/GenBank/DDBJ databases">
        <title>Chromosome level genome of the anhydrobiotic midge Polypedilum vanderplanki.</title>
        <authorList>
            <person name="Yoshida Y."/>
            <person name="Kikawada T."/>
            <person name="Gusev O."/>
        </authorList>
    </citation>
    <scope>NUCLEOTIDE SEQUENCE</scope>
    <source>
        <strain evidence="1">NIAS01</strain>
        <tissue evidence="1">Whole body or cell culture</tissue>
    </source>
</reference>
<proteinExistence type="predicted"/>
<dbReference type="Proteomes" id="UP001107558">
    <property type="component" value="Chromosome 1"/>
</dbReference>
<name>A0A9J6CHJ9_POLVA</name>
<protein>
    <submittedName>
        <fullName evidence="1">Uncharacterized protein</fullName>
    </submittedName>
</protein>
<organism evidence="1 2">
    <name type="scientific">Polypedilum vanderplanki</name>
    <name type="common">Sleeping chironomid midge</name>
    <dbReference type="NCBI Taxonomy" id="319348"/>
    <lineage>
        <taxon>Eukaryota</taxon>
        <taxon>Metazoa</taxon>
        <taxon>Ecdysozoa</taxon>
        <taxon>Arthropoda</taxon>
        <taxon>Hexapoda</taxon>
        <taxon>Insecta</taxon>
        <taxon>Pterygota</taxon>
        <taxon>Neoptera</taxon>
        <taxon>Endopterygota</taxon>
        <taxon>Diptera</taxon>
        <taxon>Nematocera</taxon>
        <taxon>Chironomoidea</taxon>
        <taxon>Chironomidae</taxon>
        <taxon>Chironominae</taxon>
        <taxon>Polypedilum</taxon>
        <taxon>Polypedilum</taxon>
    </lineage>
</organism>